<dbReference type="PROSITE" id="PS51188">
    <property type="entry name" value="ZF_CR"/>
    <property type="match status" value="1"/>
</dbReference>
<dbReference type="Proteomes" id="UP000265715">
    <property type="component" value="Unassembled WGS sequence"/>
</dbReference>
<dbReference type="InterPro" id="IPR036410">
    <property type="entry name" value="HSP_DnaJ_Cys-rich_dom_sf"/>
</dbReference>
<comment type="subcellular location">
    <subcellularLocation>
        <location evidence="12">Cytoplasm</location>
    </subcellularLocation>
</comment>
<keyword evidence="4 12" id="KW-0677">Repeat</keyword>
<evidence type="ECO:0000313" key="16">
    <source>
        <dbReference type="EMBL" id="RIH86516.1"/>
    </source>
</evidence>
<dbReference type="GO" id="GO:0042026">
    <property type="term" value="P:protein refolding"/>
    <property type="evidence" value="ECO:0007669"/>
    <property type="project" value="TreeGrafter"/>
</dbReference>
<dbReference type="RefSeq" id="WP_119314576.1">
    <property type="nucleotide sequence ID" value="NZ_QXDL01000045.1"/>
</dbReference>
<dbReference type="FunFam" id="2.60.260.20:FF:000005">
    <property type="entry name" value="Chaperone protein dnaJ 1, mitochondrial"/>
    <property type="match status" value="1"/>
</dbReference>
<evidence type="ECO:0000256" key="7">
    <source>
        <dbReference type="ARBA" id="ARBA00023016"/>
    </source>
</evidence>
<feature type="binding site" evidence="12">
    <location>
        <position position="136"/>
    </location>
    <ligand>
        <name>Zn(2+)</name>
        <dbReference type="ChEBI" id="CHEBI:29105"/>
        <label>1</label>
    </ligand>
</feature>
<feature type="repeat" description="CXXCXGXG motif" evidence="12">
    <location>
        <begin position="136"/>
        <end position="143"/>
    </location>
</feature>
<evidence type="ECO:0000259" key="14">
    <source>
        <dbReference type="PROSITE" id="PS50076"/>
    </source>
</evidence>
<feature type="zinc finger region" description="CR-type" evidence="13">
    <location>
        <begin position="123"/>
        <end position="201"/>
    </location>
</feature>
<comment type="cofactor">
    <cofactor evidence="12">
        <name>Zn(2+)</name>
        <dbReference type="ChEBI" id="CHEBI:29105"/>
    </cofactor>
    <text evidence="12">Binds 2 Zn(2+) ions per monomer.</text>
</comment>
<dbReference type="SUPFAM" id="SSF57938">
    <property type="entry name" value="DnaJ/Hsp40 cysteine-rich domain"/>
    <property type="match status" value="1"/>
</dbReference>
<feature type="repeat" description="CXXCXGXG motif" evidence="12">
    <location>
        <begin position="175"/>
        <end position="182"/>
    </location>
</feature>
<comment type="function">
    <text evidence="9 12">Participates actively in the response to hyperosmotic and heat shock by preventing the aggregation of stress-denatured proteins and by disaggregating proteins, also in an autonomous, DnaK-independent fashion. Unfolded proteins bind initially to DnaJ; upon interaction with the DnaJ-bound protein, DnaK hydrolyzes its bound ATP, resulting in the formation of a stable complex. GrpE releases ADP from DnaK; ATP binding to DnaK triggers the release of the substrate protein, thus completing the reaction cycle. Several rounds of ATP-dependent interactions between DnaJ, DnaK and GrpE are required for fully efficient folding. Also involved, together with DnaK and GrpE, in the DNA replication of plasmids through activation of initiation proteins.</text>
</comment>
<organism evidence="16 17">
    <name type="scientific">Calidithermus terrae</name>
    <dbReference type="NCBI Taxonomy" id="1408545"/>
    <lineage>
        <taxon>Bacteria</taxon>
        <taxon>Thermotogati</taxon>
        <taxon>Deinococcota</taxon>
        <taxon>Deinococci</taxon>
        <taxon>Thermales</taxon>
        <taxon>Thermaceae</taxon>
        <taxon>Calidithermus</taxon>
    </lineage>
</organism>
<dbReference type="Pfam" id="PF00226">
    <property type="entry name" value="DnaJ"/>
    <property type="match status" value="1"/>
</dbReference>
<evidence type="ECO:0000256" key="4">
    <source>
        <dbReference type="ARBA" id="ARBA00022737"/>
    </source>
</evidence>
<keyword evidence="8 12" id="KW-0143">Chaperone</keyword>
<gene>
    <name evidence="12 16" type="primary">dnaJ</name>
    <name evidence="16" type="ORF">Mterra_01433</name>
</gene>
<keyword evidence="3 12" id="KW-0479">Metal-binding</keyword>
<dbReference type="PRINTS" id="PR00625">
    <property type="entry name" value="JDOMAIN"/>
</dbReference>
<keyword evidence="1 12" id="KW-0963">Cytoplasm</keyword>
<dbReference type="HAMAP" id="MF_01152">
    <property type="entry name" value="DnaJ"/>
    <property type="match status" value="1"/>
</dbReference>
<evidence type="ECO:0000256" key="3">
    <source>
        <dbReference type="ARBA" id="ARBA00022723"/>
    </source>
</evidence>
<dbReference type="PROSITE" id="PS00636">
    <property type="entry name" value="DNAJ_1"/>
    <property type="match status" value="1"/>
</dbReference>
<dbReference type="InterPro" id="IPR001623">
    <property type="entry name" value="DnaJ_domain"/>
</dbReference>
<dbReference type="SUPFAM" id="SSF46565">
    <property type="entry name" value="Chaperone J-domain"/>
    <property type="match status" value="1"/>
</dbReference>
<protein>
    <recommendedName>
        <fullName evidence="11 12">Chaperone protein DnaJ</fullName>
    </recommendedName>
</protein>
<dbReference type="InterPro" id="IPR018253">
    <property type="entry name" value="DnaJ_domain_CS"/>
</dbReference>
<evidence type="ECO:0000256" key="13">
    <source>
        <dbReference type="PROSITE-ProRule" id="PRU00546"/>
    </source>
</evidence>
<feature type="binding site" evidence="12">
    <location>
        <position position="189"/>
    </location>
    <ligand>
        <name>Zn(2+)</name>
        <dbReference type="ChEBI" id="CHEBI:29105"/>
        <label>1</label>
    </ligand>
</feature>
<dbReference type="Pfam" id="PF00684">
    <property type="entry name" value="DnaJ_CXXCXGXG"/>
    <property type="match status" value="1"/>
</dbReference>
<dbReference type="Pfam" id="PF01556">
    <property type="entry name" value="DnaJ_C"/>
    <property type="match status" value="1"/>
</dbReference>
<dbReference type="InterPro" id="IPR002939">
    <property type="entry name" value="DnaJ_C"/>
</dbReference>
<dbReference type="CDD" id="cd10719">
    <property type="entry name" value="DnaJ_zf"/>
    <property type="match status" value="1"/>
</dbReference>
<evidence type="ECO:0000313" key="17">
    <source>
        <dbReference type="Proteomes" id="UP000265715"/>
    </source>
</evidence>
<comment type="domain">
    <text evidence="12">The J domain is necessary and sufficient to stimulate DnaK ATPase activity. Zinc center 1 plays an important role in the autonomous, DnaK-independent chaperone activity of DnaJ. Zinc center 2 is essential for interaction with DnaK and for DnaJ activity.</text>
</comment>
<feature type="binding site" evidence="12">
    <location>
        <position position="152"/>
    </location>
    <ligand>
        <name>Zn(2+)</name>
        <dbReference type="ChEBI" id="CHEBI:29105"/>
        <label>2</label>
    </ligand>
</feature>
<keyword evidence="5 12" id="KW-0863">Zinc-finger</keyword>
<evidence type="ECO:0000256" key="11">
    <source>
        <dbReference type="ARBA" id="ARBA00067609"/>
    </source>
</evidence>
<dbReference type="PANTHER" id="PTHR43096:SF48">
    <property type="entry name" value="CHAPERONE PROTEIN DNAJ"/>
    <property type="match status" value="1"/>
</dbReference>
<keyword evidence="2 12" id="KW-0235">DNA replication</keyword>
<dbReference type="OrthoDB" id="9779889at2"/>
<dbReference type="Gene3D" id="1.10.287.110">
    <property type="entry name" value="DnaJ domain"/>
    <property type="match status" value="1"/>
</dbReference>
<dbReference type="GO" id="GO:0008270">
    <property type="term" value="F:zinc ion binding"/>
    <property type="evidence" value="ECO:0007669"/>
    <property type="project" value="UniProtKB-UniRule"/>
</dbReference>
<dbReference type="InterPro" id="IPR001305">
    <property type="entry name" value="HSP_DnaJ_Cys-rich_dom"/>
</dbReference>
<keyword evidence="6 12" id="KW-0862">Zinc</keyword>
<feature type="repeat" description="CXXCXGXG motif" evidence="12">
    <location>
        <begin position="149"/>
        <end position="156"/>
    </location>
</feature>
<dbReference type="GO" id="GO:0005524">
    <property type="term" value="F:ATP binding"/>
    <property type="evidence" value="ECO:0007669"/>
    <property type="project" value="InterPro"/>
</dbReference>
<evidence type="ECO:0000256" key="2">
    <source>
        <dbReference type="ARBA" id="ARBA00022705"/>
    </source>
</evidence>
<comment type="caution">
    <text evidence="16">The sequence shown here is derived from an EMBL/GenBank/DDBJ whole genome shotgun (WGS) entry which is preliminary data.</text>
</comment>
<evidence type="ECO:0000256" key="1">
    <source>
        <dbReference type="ARBA" id="ARBA00022490"/>
    </source>
</evidence>
<dbReference type="EMBL" id="QXDL01000045">
    <property type="protein sequence ID" value="RIH86516.1"/>
    <property type="molecule type" value="Genomic_DNA"/>
</dbReference>
<dbReference type="FunFam" id="1.10.287.110:FF:000034">
    <property type="entry name" value="Chaperone protein DnaJ"/>
    <property type="match status" value="1"/>
</dbReference>
<dbReference type="CDD" id="cd10747">
    <property type="entry name" value="DnaJ_C"/>
    <property type="match status" value="1"/>
</dbReference>
<feature type="domain" description="CR-type" evidence="15">
    <location>
        <begin position="123"/>
        <end position="201"/>
    </location>
</feature>
<comment type="similarity">
    <text evidence="10 12">Belongs to the DnaJ family.</text>
</comment>
<evidence type="ECO:0000256" key="10">
    <source>
        <dbReference type="ARBA" id="ARBA00061004"/>
    </source>
</evidence>
<reference evidence="16 17" key="1">
    <citation type="submission" date="2018-08" db="EMBL/GenBank/DDBJ databases">
        <title>Meiothermus terrae DSM 26712 genome sequencing project.</title>
        <authorList>
            <person name="Da Costa M.S."/>
            <person name="Albuquerque L."/>
            <person name="Raposo P."/>
            <person name="Froufe H.J.C."/>
            <person name="Barroso C.S."/>
            <person name="Egas C."/>
        </authorList>
    </citation>
    <scope>NUCLEOTIDE SEQUENCE [LARGE SCALE GENOMIC DNA]</scope>
    <source>
        <strain evidence="16 17">DSM 26712</strain>
    </source>
</reference>
<dbReference type="GO" id="GO:0051082">
    <property type="term" value="F:unfolded protein binding"/>
    <property type="evidence" value="ECO:0007669"/>
    <property type="project" value="UniProtKB-UniRule"/>
</dbReference>
<comment type="subunit">
    <text evidence="12">Homodimer.</text>
</comment>
<dbReference type="GO" id="GO:0009408">
    <property type="term" value="P:response to heat"/>
    <property type="evidence" value="ECO:0007669"/>
    <property type="project" value="InterPro"/>
</dbReference>
<evidence type="ECO:0000256" key="8">
    <source>
        <dbReference type="ARBA" id="ARBA00023186"/>
    </source>
</evidence>
<feature type="binding site" evidence="12">
    <location>
        <position position="149"/>
    </location>
    <ligand>
        <name>Zn(2+)</name>
        <dbReference type="ChEBI" id="CHEBI:29105"/>
        <label>2</label>
    </ligand>
</feature>
<feature type="domain" description="J" evidence="14">
    <location>
        <begin position="3"/>
        <end position="68"/>
    </location>
</feature>
<feature type="binding site" evidence="12">
    <location>
        <position position="175"/>
    </location>
    <ligand>
        <name>Zn(2+)</name>
        <dbReference type="ChEBI" id="CHEBI:29105"/>
        <label>2</label>
    </ligand>
</feature>
<dbReference type="GO" id="GO:0006260">
    <property type="term" value="P:DNA replication"/>
    <property type="evidence" value="ECO:0007669"/>
    <property type="project" value="UniProtKB-KW"/>
</dbReference>
<evidence type="ECO:0000256" key="5">
    <source>
        <dbReference type="ARBA" id="ARBA00022771"/>
    </source>
</evidence>
<evidence type="ECO:0000256" key="12">
    <source>
        <dbReference type="HAMAP-Rule" id="MF_01152"/>
    </source>
</evidence>
<proteinExistence type="inferred from homology"/>
<dbReference type="NCBIfam" id="NF008035">
    <property type="entry name" value="PRK10767.1"/>
    <property type="match status" value="1"/>
</dbReference>
<dbReference type="SMART" id="SM00271">
    <property type="entry name" value="DnaJ"/>
    <property type="match status" value="1"/>
</dbReference>
<dbReference type="Gene3D" id="2.60.260.20">
    <property type="entry name" value="Urease metallochaperone UreE, N-terminal domain"/>
    <property type="match status" value="2"/>
</dbReference>
<name>A0A399ESM7_9DEIN</name>
<keyword evidence="7 12" id="KW-0346">Stress response</keyword>
<dbReference type="InterPro" id="IPR036869">
    <property type="entry name" value="J_dom_sf"/>
</dbReference>
<feature type="binding site" evidence="12">
    <location>
        <position position="178"/>
    </location>
    <ligand>
        <name>Zn(2+)</name>
        <dbReference type="ChEBI" id="CHEBI:29105"/>
        <label>2</label>
    </ligand>
</feature>
<feature type="binding site" evidence="12">
    <location>
        <position position="139"/>
    </location>
    <ligand>
        <name>Zn(2+)</name>
        <dbReference type="ChEBI" id="CHEBI:29105"/>
        <label>1</label>
    </ligand>
</feature>
<evidence type="ECO:0000256" key="9">
    <source>
        <dbReference type="ARBA" id="ARBA00053423"/>
    </source>
</evidence>
<feature type="repeat" description="CXXCXGXG motif" evidence="12">
    <location>
        <begin position="189"/>
        <end position="196"/>
    </location>
</feature>
<dbReference type="PROSITE" id="PS50076">
    <property type="entry name" value="DNAJ_2"/>
    <property type="match status" value="1"/>
</dbReference>
<dbReference type="AlphaFoldDB" id="A0A399ESM7"/>
<dbReference type="GO" id="GO:0031072">
    <property type="term" value="F:heat shock protein binding"/>
    <property type="evidence" value="ECO:0007669"/>
    <property type="project" value="InterPro"/>
</dbReference>
<dbReference type="Gene3D" id="2.10.230.10">
    <property type="entry name" value="Heat shock protein DnaJ, cysteine-rich domain"/>
    <property type="match status" value="1"/>
</dbReference>
<dbReference type="CDD" id="cd06257">
    <property type="entry name" value="DnaJ"/>
    <property type="match status" value="1"/>
</dbReference>
<dbReference type="InterPro" id="IPR008971">
    <property type="entry name" value="HSP40/DnaJ_pept-bd"/>
</dbReference>
<dbReference type="SUPFAM" id="SSF49493">
    <property type="entry name" value="HSP40/DnaJ peptide-binding domain"/>
    <property type="match status" value="2"/>
</dbReference>
<accession>A0A399ESM7</accession>
<dbReference type="InterPro" id="IPR012724">
    <property type="entry name" value="DnaJ"/>
</dbReference>
<feature type="binding site" evidence="12">
    <location>
        <position position="192"/>
    </location>
    <ligand>
        <name>Zn(2+)</name>
        <dbReference type="ChEBI" id="CHEBI:29105"/>
        <label>1</label>
    </ligand>
</feature>
<dbReference type="GO" id="GO:0005737">
    <property type="term" value="C:cytoplasm"/>
    <property type="evidence" value="ECO:0007669"/>
    <property type="project" value="UniProtKB-SubCell"/>
</dbReference>
<evidence type="ECO:0000259" key="15">
    <source>
        <dbReference type="PROSITE" id="PS51188"/>
    </source>
</evidence>
<dbReference type="PANTHER" id="PTHR43096">
    <property type="entry name" value="DNAJ HOMOLOG 1, MITOCHONDRIAL-RELATED"/>
    <property type="match status" value="1"/>
</dbReference>
<keyword evidence="17" id="KW-1185">Reference proteome</keyword>
<dbReference type="FunFam" id="2.10.230.10:FF:000002">
    <property type="entry name" value="Molecular chaperone DnaJ"/>
    <property type="match status" value="1"/>
</dbReference>
<evidence type="ECO:0000256" key="6">
    <source>
        <dbReference type="ARBA" id="ARBA00022833"/>
    </source>
</evidence>
<sequence length="357" mass="39098">MKDYYATLGVSREATPDEIKKAYRKLALQYHPDKNPGNKEAEEKFKAINEAYSVLSDPDKRANYDRYGTEAPQTGGFPGGFGDVFDLFEQVFGFRSPGGPGRAPRGEDLEATVELLLSDVLHGAEKELSYQRLVNCEACAGQGGKREPCRSCHGRGVVEQVQRTIFGNVMTQAPCAACRGRGYTVSETCPACKGQGRVRREEHIKVQMPAGIDENQLLRVSGMGNLGPGGPGDLFVRPRLAPHPHLEREGPHLVYRLKLGLAQAALGTKVEVPGLEGPIPLDVPPGTGHGEVFEMEGKGLPYAGRRHRGNLQVVTEIAVPRNLSDRARQLLREFAQETGEEVAPEGFWDKLKRVFKG</sequence>